<dbReference type="SUPFAM" id="SSF53335">
    <property type="entry name" value="S-adenosyl-L-methionine-dependent methyltransferases"/>
    <property type="match status" value="1"/>
</dbReference>
<dbReference type="Gene3D" id="3.40.50.150">
    <property type="entry name" value="Vaccinia Virus protein VP39"/>
    <property type="match status" value="1"/>
</dbReference>
<protein>
    <submittedName>
        <fullName evidence="2">Class I SAM-dependent methyltransferase</fullName>
    </submittedName>
</protein>
<dbReference type="EMBL" id="SMKV01000033">
    <property type="protein sequence ID" value="TDC89402.1"/>
    <property type="molecule type" value="Genomic_DNA"/>
</dbReference>
<evidence type="ECO:0000313" key="3">
    <source>
        <dbReference type="Proteomes" id="UP000294744"/>
    </source>
</evidence>
<dbReference type="Proteomes" id="UP000294744">
    <property type="component" value="Unassembled WGS sequence"/>
</dbReference>
<dbReference type="OrthoDB" id="65624at2"/>
<evidence type="ECO:0000313" key="2">
    <source>
        <dbReference type="EMBL" id="TDC89402.1"/>
    </source>
</evidence>
<keyword evidence="2" id="KW-0489">Methyltransferase</keyword>
<feature type="domain" description="Methyltransferase type 11" evidence="1">
    <location>
        <begin position="84"/>
        <end position="144"/>
    </location>
</feature>
<keyword evidence="2" id="KW-0808">Transferase</keyword>
<dbReference type="CDD" id="cd02440">
    <property type="entry name" value="AdoMet_MTases"/>
    <property type="match status" value="1"/>
</dbReference>
<sequence length="205" mass="22513">MTAARQVGPKPLVARWGQAHARCMTELLPSVVSNERASGLPERFRMSAGRRASGRVLDIGAGHTDDLPAYAHICHLALVGAGEVRDAELPLQAEEVDAAPEDLPFPDRAFDVVVCRFALTRAKHPSLAAREIARVLRRTGQLLFLDTAPATRLDVDALMHLRHGGLITHDVEWSWPRAEPPLVRGVATYPNPQYVREAAWLRGAE</sequence>
<reference evidence="2 3" key="1">
    <citation type="submission" date="2019-03" db="EMBL/GenBank/DDBJ databases">
        <title>Draft genome sequences of novel Actinobacteria.</title>
        <authorList>
            <person name="Sahin N."/>
            <person name="Ay H."/>
            <person name="Saygin H."/>
        </authorList>
    </citation>
    <scope>NUCLEOTIDE SEQUENCE [LARGE SCALE GENOMIC DNA]</scope>
    <source>
        <strain evidence="2 3">16K404</strain>
    </source>
</reference>
<keyword evidence="3" id="KW-1185">Reference proteome</keyword>
<dbReference type="InterPro" id="IPR013216">
    <property type="entry name" value="Methyltransf_11"/>
</dbReference>
<dbReference type="GO" id="GO:0008757">
    <property type="term" value="F:S-adenosylmethionine-dependent methyltransferase activity"/>
    <property type="evidence" value="ECO:0007669"/>
    <property type="project" value="InterPro"/>
</dbReference>
<proteinExistence type="predicted"/>
<dbReference type="Pfam" id="PF08241">
    <property type="entry name" value="Methyltransf_11"/>
    <property type="match status" value="1"/>
</dbReference>
<dbReference type="GO" id="GO:0032259">
    <property type="term" value="P:methylation"/>
    <property type="evidence" value="ECO:0007669"/>
    <property type="project" value="UniProtKB-KW"/>
</dbReference>
<accession>A0A4R4UKM8</accession>
<evidence type="ECO:0000259" key="1">
    <source>
        <dbReference type="Pfam" id="PF08241"/>
    </source>
</evidence>
<comment type="caution">
    <text evidence="2">The sequence shown here is derived from an EMBL/GenBank/DDBJ whole genome shotgun (WGS) entry which is preliminary data.</text>
</comment>
<dbReference type="AlphaFoldDB" id="A0A4R4UKM8"/>
<dbReference type="InterPro" id="IPR029063">
    <property type="entry name" value="SAM-dependent_MTases_sf"/>
</dbReference>
<organism evidence="2 3">
    <name type="scientific">Saccharopolyspora aridisoli</name>
    <dbReference type="NCBI Taxonomy" id="2530385"/>
    <lineage>
        <taxon>Bacteria</taxon>
        <taxon>Bacillati</taxon>
        <taxon>Actinomycetota</taxon>
        <taxon>Actinomycetes</taxon>
        <taxon>Pseudonocardiales</taxon>
        <taxon>Pseudonocardiaceae</taxon>
        <taxon>Saccharopolyspora</taxon>
    </lineage>
</organism>
<name>A0A4R4UKM8_9PSEU</name>
<gene>
    <name evidence="2" type="ORF">E1161_21345</name>
</gene>